<dbReference type="EMBL" id="SMBZ01000009">
    <property type="protein sequence ID" value="TCV18711.1"/>
    <property type="molecule type" value="Genomic_DNA"/>
</dbReference>
<dbReference type="Gene3D" id="2.60.420.10">
    <property type="entry name" value="Maltose phosphorylase, domain 3"/>
    <property type="match status" value="1"/>
</dbReference>
<keyword evidence="10" id="KW-1185">Reference proteome</keyword>
<evidence type="ECO:0000313" key="9">
    <source>
        <dbReference type="EMBL" id="TCV18711.1"/>
    </source>
</evidence>
<dbReference type="PANTHER" id="PTHR33307">
    <property type="entry name" value="ALPHA-RHAMNOSIDASE (EUROFUNG)"/>
    <property type="match status" value="1"/>
</dbReference>
<protein>
    <recommendedName>
        <fullName evidence="2">alpha-L-rhamnosidase</fullName>
        <ecNumber evidence="2">3.2.1.40</ecNumber>
    </recommendedName>
</protein>
<evidence type="ECO:0000259" key="7">
    <source>
        <dbReference type="Pfam" id="PF17389"/>
    </source>
</evidence>
<dbReference type="GO" id="GO:0005975">
    <property type="term" value="P:carbohydrate metabolic process"/>
    <property type="evidence" value="ECO:0007669"/>
    <property type="project" value="InterPro"/>
</dbReference>
<dbReference type="PANTHER" id="PTHR33307:SF6">
    <property type="entry name" value="ALPHA-RHAMNOSIDASE (EUROFUNG)-RELATED"/>
    <property type="match status" value="1"/>
</dbReference>
<comment type="caution">
    <text evidence="9">The sequence shown here is derived from an EMBL/GenBank/DDBJ whole genome shotgun (WGS) entry which is preliminary data.</text>
</comment>
<dbReference type="Pfam" id="PF08531">
    <property type="entry name" value="Bac_rhamnosid_N"/>
    <property type="match status" value="1"/>
</dbReference>
<dbReference type="AlphaFoldDB" id="A0A4R3VYB1"/>
<dbReference type="InterPro" id="IPR008928">
    <property type="entry name" value="6-hairpin_glycosidase_sf"/>
</dbReference>
<dbReference type="InterPro" id="IPR013737">
    <property type="entry name" value="Bac_rhamnosid_N"/>
</dbReference>
<name>A0A4R3VYB1_9SPHI</name>
<comment type="catalytic activity">
    <reaction evidence="1">
        <text>Hydrolysis of terminal non-reducing alpha-L-rhamnose residues in alpha-L-rhamnosides.</text>
        <dbReference type="EC" id="3.2.1.40"/>
    </reaction>
</comment>
<dbReference type="Gene3D" id="2.60.120.260">
    <property type="entry name" value="Galactose-binding domain-like"/>
    <property type="match status" value="2"/>
</dbReference>
<sequence>MRKFHILFFFCLYIPLASFGALNDGMPVDLKCEHLFRPIGIDVQDPRLSWRMHDSRRGAVQTAYRVLVDTDSLALINDKGSIWDTGKRNGSDRLVSFSGNKLNPFTIYYWKVISYDLNGEPQPSEIATFETGMLGIAQWQGSWISDNKDIHYKPAPYFRKEFSLKKQIKSARAYIASAGLFEMSINGERVGDHFLDPMYTRYDRRILYVTHDVTKHLQSGENVVGLILGNGWYNHQSLAVWDFHHAPWRGRPTFCLNLRIVYTDGSTETVVSERDWKTSSGPIVSNSIYTGEHYDARLEQAGWDKPNFDDSKWQGVRYRSAPSNNIVAQQMNPIRLINEYKAIKVTKHDAQTYLFDLGQNMAGISKIKVKGPAGTVVKLAHGERLAENGRLDLSNIDVYYLGDKEKDPFQTDILILSGEKEDEFMPKFNYKGFRYIEVTSSEPIMLDDSHISAYFVHSDVAQKGFVHTSSALVNDLWRITNNAYLSNLMGYPTDCPQREKNGWTGDGHLAIETALYNYDGITVYEKWLADHRDEQQPNGVLPDIIPTGGWGYGTANGLDWTSTIAIIPWEIYQYYGDSRLLRDCYENIKRYVDYVDRISVNGLTTFGRGDWVPVKSTSNLELTSSVYFYVDAKILAQAAMLFGHKDDYNKYWALSEKIKQAINTKYLDREKGIYASGTQTELSVPLHWGVVPEEFKAQVATNLNQKVLETNFHLDVGVLGAKTLLNALNNNGYSESAYKVAVQDTYPSWGWWAVNGATTLLENWDLQAKRDISENHMMFGEIGGWFFKSIGGILPDPAQPGFKHIILKPIFPDGLTHSEVSHHSPYGQIVSKWTRNKKKIIYDVIIPPNTTATFYGPDNVKGERKIKLPAGKHQIKMELR</sequence>
<dbReference type="Proteomes" id="UP000295197">
    <property type="component" value="Unassembled WGS sequence"/>
</dbReference>
<organism evidence="9 10">
    <name type="scientific">Sphingobacterium alimentarium</name>
    <dbReference type="NCBI Taxonomy" id="797292"/>
    <lineage>
        <taxon>Bacteria</taxon>
        <taxon>Pseudomonadati</taxon>
        <taxon>Bacteroidota</taxon>
        <taxon>Sphingobacteriia</taxon>
        <taxon>Sphingobacteriales</taxon>
        <taxon>Sphingobacteriaceae</taxon>
        <taxon>Sphingobacterium</taxon>
    </lineage>
</organism>
<evidence type="ECO:0000259" key="8">
    <source>
        <dbReference type="Pfam" id="PF17390"/>
    </source>
</evidence>
<gene>
    <name evidence="9" type="ORF">EDC17_100936</name>
</gene>
<keyword evidence="3" id="KW-0378">Hydrolase</keyword>
<evidence type="ECO:0000259" key="6">
    <source>
        <dbReference type="Pfam" id="PF08531"/>
    </source>
</evidence>
<evidence type="ECO:0000256" key="4">
    <source>
        <dbReference type="SAM" id="SignalP"/>
    </source>
</evidence>
<dbReference type="Pfam" id="PF25788">
    <property type="entry name" value="Ig_Rha78A_N"/>
    <property type="match status" value="1"/>
</dbReference>
<feature type="domain" description="Alpha-L-rhamnosidase C-terminal" evidence="8">
    <location>
        <begin position="797"/>
        <end position="864"/>
    </location>
</feature>
<dbReference type="Gene3D" id="2.60.40.10">
    <property type="entry name" value="Immunoglobulins"/>
    <property type="match status" value="1"/>
</dbReference>
<keyword evidence="4" id="KW-0732">Signal</keyword>
<evidence type="ECO:0000256" key="3">
    <source>
        <dbReference type="ARBA" id="ARBA00022801"/>
    </source>
</evidence>
<dbReference type="InterPro" id="IPR035396">
    <property type="entry name" value="Bac_rhamnosid6H"/>
</dbReference>
<evidence type="ECO:0000313" key="10">
    <source>
        <dbReference type="Proteomes" id="UP000295197"/>
    </source>
</evidence>
<dbReference type="InterPro" id="IPR035398">
    <property type="entry name" value="Bac_rhamnosid_C"/>
</dbReference>
<dbReference type="Pfam" id="PF17390">
    <property type="entry name" value="Bac_rhamnosid_C"/>
    <property type="match status" value="1"/>
</dbReference>
<reference evidence="9 10" key="1">
    <citation type="submission" date="2019-03" db="EMBL/GenBank/DDBJ databases">
        <title>Genomic Encyclopedia of Type Strains, Phase IV (KMG-IV): sequencing the most valuable type-strain genomes for metagenomic binning, comparative biology and taxonomic classification.</title>
        <authorList>
            <person name="Goeker M."/>
        </authorList>
    </citation>
    <scope>NUCLEOTIDE SEQUENCE [LARGE SCALE GENOMIC DNA]</scope>
    <source>
        <strain evidence="9 10">DSM 22362</strain>
    </source>
</reference>
<dbReference type="Gene3D" id="1.50.10.10">
    <property type="match status" value="1"/>
</dbReference>
<dbReference type="InterPro" id="IPR008902">
    <property type="entry name" value="Rhamnosid_concanavalin"/>
</dbReference>
<feature type="signal peptide" evidence="4">
    <location>
        <begin position="1"/>
        <end position="20"/>
    </location>
</feature>
<evidence type="ECO:0000256" key="1">
    <source>
        <dbReference type="ARBA" id="ARBA00001445"/>
    </source>
</evidence>
<evidence type="ECO:0000259" key="5">
    <source>
        <dbReference type="Pfam" id="PF05592"/>
    </source>
</evidence>
<dbReference type="GO" id="GO:0030596">
    <property type="term" value="F:alpha-L-rhamnosidase activity"/>
    <property type="evidence" value="ECO:0007669"/>
    <property type="project" value="UniProtKB-EC"/>
</dbReference>
<dbReference type="EC" id="3.2.1.40" evidence="2"/>
<dbReference type="InterPro" id="IPR016007">
    <property type="entry name" value="Alpha_rhamnosid"/>
</dbReference>
<dbReference type="Pfam" id="PF05592">
    <property type="entry name" value="Bac_rhamnosid"/>
    <property type="match status" value="1"/>
</dbReference>
<evidence type="ECO:0000256" key="2">
    <source>
        <dbReference type="ARBA" id="ARBA00012652"/>
    </source>
</evidence>
<dbReference type="InterPro" id="IPR013783">
    <property type="entry name" value="Ig-like_fold"/>
</dbReference>
<accession>A0A4R3VYB1</accession>
<feature type="chain" id="PRO_5020574050" description="alpha-L-rhamnosidase" evidence="4">
    <location>
        <begin position="21"/>
        <end position="880"/>
    </location>
</feature>
<dbReference type="Pfam" id="PF17389">
    <property type="entry name" value="Bac_rhamnosid6H"/>
    <property type="match status" value="1"/>
</dbReference>
<dbReference type="InterPro" id="IPR012341">
    <property type="entry name" value="6hp_glycosidase-like_sf"/>
</dbReference>
<proteinExistence type="predicted"/>
<feature type="domain" description="Alpha-L-rhamnosidase concanavalin-like" evidence="5">
    <location>
        <begin position="348"/>
        <end position="457"/>
    </location>
</feature>
<dbReference type="PIRSF" id="PIRSF010631">
    <property type="entry name" value="A-rhamnsds"/>
    <property type="match status" value="1"/>
</dbReference>
<feature type="domain" description="Alpha-L-rhamnosidase six-hairpin glycosidase" evidence="7">
    <location>
        <begin position="462"/>
        <end position="790"/>
    </location>
</feature>
<feature type="domain" description="Bacterial alpha-L-rhamnosidase N-terminal" evidence="6">
    <location>
        <begin position="166"/>
        <end position="336"/>
    </location>
</feature>
<dbReference type="SUPFAM" id="SSF48208">
    <property type="entry name" value="Six-hairpin glycosidases"/>
    <property type="match status" value="1"/>
</dbReference>
<dbReference type="RefSeq" id="WP_165894366.1">
    <property type="nucleotide sequence ID" value="NZ_SMBZ01000009.1"/>
</dbReference>